<dbReference type="GO" id="GO:0003677">
    <property type="term" value="F:DNA binding"/>
    <property type="evidence" value="ECO:0007669"/>
    <property type="project" value="InterPro"/>
</dbReference>
<sequence length="65" mass="7717">MKVRIKKILEEKGRSIYWLAIQCNVTYKSMFNLVNNKTSSVKFMLLERICNVLEVTPNDIFDFEN</sequence>
<dbReference type="KEGG" id="ipo:Ilyop_0876"/>
<reference evidence="2 3" key="1">
    <citation type="journal article" date="2010" name="Stand. Genomic Sci.">
        <title>Complete genome sequence of Ilyobacter polytropus type strain (CuHbu1).</title>
        <authorList>
            <person name="Sikorski J."/>
            <person name="Chertkov O."/>
            <person name="Lapidus A."/>
            <person name="Nolan M."/>
            <person name="Lucas S."/>
            <person name="Del Rio T.G."/>
            <person name="Tice H."/>
            <person name="Cheng J.F."/>
            <person name="Tapia R."/>
            <person name="Han C."/>
            <person name="Goodwin L."/>
            <person name="Pitluck S."/>
            <person name="Liolios K."/>
            <person name="Ivanova N."/>
            <person name="Mavromatis K."/>
            <person name="Mikhailova N."/>
            <person name="Pati A."/>
            <person name="Chen A."/>
            <person name="Palaniappan K."/>
            <person name="Land M."/>
            <person name="Hauser L."/>
            <person name="Chang Y.J."/>
            <person name="Jeffries C.D."/>
            <person name="Brambilla E."/>
            <person name="Yasawong M."/>
            <person name="Rohde M."/>
            <person name="Pukall R."/>
            <person name="Spring S."/>
            <person name="Goker M."/>
            <person name="Woyke T."/>
            <person name="Bristow J."/>
            <person name="Eisen J.A."/>
            <person name="Markowitz V."/>
            <person name="Hugenholtz P."/>
            <person name="Kyrpides N.C."/>
            <person name="Klenk H.P."/>
        </authorList>
    </citation>
    <scope>NUCLEOTIDE SEQUENCE [LARGE SCALE GENOMIC DNA]</scope>
    <source>
        <strain evidence="3">ATCC 51220 / DSM 2926 / LMG 16218 / CuHBu1</strain>
    </source>
</reference>
<accession>E3H7T0</accession>
<dbReference type="eggNOG" id="COG3655">
    <property type="taxonomic scope" value="Bacteria"/>
</dbReference>
<dbReference type="Gene3D" id="1.10.260.40">
    <property type="entry name" value="lambda repressor-like DNA-binding domains"/>
    <property type="match status" value="1"/>
</dbReference>
<dbReference type="InterPro" id="IPR001387">
    <property type="entry name" value="Cro/C1-type_HTH"/>
</dbReference>
<evidence type="ECO:0000259" key="1">
    <source>
        <dbReference type="PROSITE" id="PS50943"/>
    </source>
</evidence>
<dbReference type="Pfam" id="PF13443">
    <property type="entry name" value="HTH_26"/>
    <property type="match status" value="1"/>
</dbReference>
<evidence type="ECO:0000313" key="2">
    <source>
        <dbReference type="EMBL" id="ADO82662.1"/>
    </source>
</evidence>
<dbReference type="AlphaFoldDB" id="E3H7T0"/>
<feature type="domain" description="HTH cro/C1-type" evidence="1">
    <location>
        <begin position="5"/>
        <end position="60"/>
    </location>
</feature>
<proteinExistence type="predicted"/>
<dbReference type="PANTHER" id="PTHR37301">
    <property type="entry name" value="DNA-BINDING PROTEIN-RELATED"/>
    <property type="match status" value="1"/>
</dbReference>
<dbReference type="Proteomes" id="UP000006875">
    <property type="component" value="Chromosome"/>
</dbReference>
<gene>
    <name evidence="2" type="ordered locus">Ilyop_0876</name>
</gene>
<dbReference type="PROSITE" id="PS50943">
    <property type="entry name" value="HTH_CROC1"/>
    <property type="match status" value="1"/>
</dbReference>
<dbReference type="EMBL" id="CP002281">
    <property type="protein sequence ID" value="ADO82662.1"/>
    <property type="molecule type" value="Genomic_DNA"/>
</dbReference>
<protein>
    <submittedName>
        <fullName evidence="2">Transcriptional regulator, XRE family</fullName>
    </submittedName>
</protein>
<name>E3H7T0_ILYPC</name>
<dbReference type="RefSeq" id="WP_013387332.1">
    <property type="nucleotide sequence ID" value="NC_014632.1"/>
</dbReference>
<dbReference type="PANTHER" id="PTHR37301:SF1">
    <property type="entry name" value="DNA-BINDING PROTEIN"/>
    <property type="match status" value="1"/>
</dbReference>
<organism evidence="2 3">
    <name type="scientific">Ilyobacter polytropus (strain ATCC 51220 / DSM 2926 / LMG 16218 / CuHBu1)</name>
    <dbReference type="NCBI Taxonomy" id="572544"/>
    <lineage>
        <taxon>Bacteria</taxon>
        <taxon>Fusobacteriati</taxon>
        <taxon>Fusobacteriota</taxon>
        <taxon>Fusobacteriia</taxon>
        <taxon>Fusobacteriales</taxon>
        <taxon>Fusobacteriaceae</taxon>
        <taxon>Ilyobacter</taxon>
    </lineage>
</organism>
<keyword evidence="3" id="KW-1185">Reference proteome</keyword>
<evidence type="ECO:0000313" key="3">
    <source>
        <dbReference type="Proteomes" id="UP000006875"/>
    </source>
</evidence>
<dbReference type="InterPro" id="IPR010982">
    <property type="entry name" value="Lambda_DNA-bd_dom_sf"/>
</dbReference>
<dbReference type="SUPFAM" id="SSF47413">
    <property type="entry name" value="lambda repressor-like DNA-binding domains"/>
    <property type="match status" value="1"/>
</dbReference>
<dbReference type="HOGENOM" id="CLU_066192_31_8_0"/>